<evidence type="ECO:0000256" key="18">
    <source>
        <dbReference type="SAM" id="MobiDB-lite"/>
    </source>
</evidence>
<organism evidence="20 21">
    <name type="scientific">Bursaphelenchus xylophilus</name>
    <name type="common">Pinewood nematode worm</name>
    <name type="synonym">Aphelenchoides xylophilus</name>
    <dbReference type="NCBI Taxonomy" id="6326"/>
    <lineage>
        <taxon>Eukaryota</taxon>
        <taxon>Metazoa</taxon>
        <taxon>Ecdysozoa</taxon>
        <taxon>Nematoda</taxon>
        <taxon>Chromadorea</taxon>
        <taxon>Rhabditida</taxon>
        <taxon>Tylenchina</taxon>
        <taxon>Tylenchomorpha</taxon>
        <taxon>Aphelenchoidea</taxon>
        <taxon>Aphelenchoididae</taxon>
        <taxon>Bursaphelenchus</taxon>
    </lineage>
</organism>
<dbReference type="Pfam" id="PF09405">
    <property type="entry name" value="Btz"/>
    <property type="match status" value="1"/>
</dbReference>
<keyword evidence="9" id="KW-0507">mRNA processing</keyword>
<feature type="region of interest" description="Disordered" evidence="18">
    <location>
        <begin position="1"/>
        <end position="110"/>
    </location>
</feature>
<comment type="similarity">
    <text evidence="5">Belongs to the CASC3 family.</text>
</comment>
<feature type="compositionally biased region" description="Basic and acidic residues" evidence="18">
    <location>
        <begin position="128"/>
        <end position="142"/>
    </location>
</feature>
<evidence type="ECO:0000256" key="8">
    <source>
        <dbReference type="ARBA" id="ARBA00022490"/>
    </source>
</evidence>
<dbReference type="InterPro" id="IPR018545">
    <property type="entry name" value="Btz_dom"/>
</dbReference>
<dbReference type="GO" id="GO:0008380">
    <property type="term" value="P:RNA splicing"/>
    <property type="evidence" value="ECO:0007669"/>
    <property type="project" value="UniProtKB-KW"/>
</dbReference>
<evidence type="ECO:0000256" key="16">
    <source>
        <dbReference type="ARBA" id="ARBA00023242"/>
    </source>
</evidence>
<feature type="compositionally biased region" description="Basic and acidic residues" evidence="18">
    <location>
        <begin position="257"/>
        <end position="271"/>
    </location>
</feature>
<evidence type="ECO:0000256" key="6">
    <source>
        <dbReference type="ARBA" id="ARBA00019964"/>
    </source>
</evidence>
<dbReference type="GO" id="GO:0000184">
    <property type="term" value="P:nuclear-transcribed mRNA catabolic process, nonsense-mediated decay"/>
    <property type="evidence" value="ECO:0007669"/>
    <property type="project" value="UniProtKB-KW"/>
</dbReference>
<feature type="region of interest" description="Disordered" evidence="18">
    <location>
        <begin position="128"/>
        <end position="333"/>
    </location>
</feature>
<dbReference type="GO" id="GO:0035145">
    <property type="term" value="C:exon-exon junction complex"/>
    <property type="evidence" value="ECO:0007669"/>
    <property type="project" value="InterPro"/>
</dbReference>
<evidence type="ECO:0000256" key="15">
    <source>
        <dbReference type="ARBA" id="ARBA00023187"/>
    </source>
</evidence>
<keyword evidence="16" id="KW-0539">Nucleus</keyword>
<dbReference type="GO" id="GO:0016607">
    <property type="term" value="C:nuclear speck"/>
    <property type="evidence" value="ECO:0007669"/>
    <property type="project" value="UniProtKB-SubCell"/>
</dbReference>
<feature type="domain" description="Btz" evidence="19">
    <location>
        <begin position="141"/>
        <end position="247"/>
    </location>
</feature>
<dbReference type="GO" id="GO:0006417">
    <property type="term" value="P:regulation of translation"/>
    <property type="evidence" value="ECO:0007669"/>
    <property type="project" value="UniProtKB-KW"/>
</dbReference>
<evidence type="ECO:0000256" key="17">
    <source>
        <dbReference type="ARBA" id="ARBA00023273"/>
    </source>
</evidence>
<proteinExistence type="inferred from homology"/>
<evidence type="ECO:0000256" key="1">
    <source>
        <dbReference type="ARBA" id="ARBA00004210"/>
    </source>
</evidence>
<evidence type="ECO:0000313" key="20">
    <source>
        <dbReference type="Proteomes" id="UP000095284"/>
    </source>
</evidence>
<evidence type="ECO:0000256" key="3">
    <source>
        <dbReference type="ARBA" id="ARBA00004324"/>
    </source>
</evidence>
<dbReference type="GO" id="GO:0003729">
    <property type="term" value="F:mRNA binding"/>
    <property type="evidence" value="ECO:0007669"/>
    <property type="project" value="InterPro"/>
</dbReference>
<evidence type="ECO:0000256" key="11">
    <source>
        <dbReference type="ARBA" id="ARBA00022816"/>
    </source>
</evidence>
<feature type="compositionally biased region" description="Basic and acidic residues" evidence="18">
    <location>
        <begin position="313"/>
        <end position="326"/>
    </location>
</feature>
<keyword evidence="10" id="KW-0747">Spliceosome</keyword>
<dbReference type="WBParaSite" id="BXY_0882100.1">
    <property type="protein sequence ID" value="BXY_0882100.1"/>
    <property type="gene ID" value="BXY_0882100"/>
</dbReference>
<evidence type="ECO:0000256" key="10">
    <source>
        <dbReference type="ARBA" id="ARBA00022728"/>
    </source>
</evidence>
<feature type="compositionally biased region" description="Basic and acidic residues" evidence="18">
    <location>
        <begin position="206"/>
        <end position="235"/>
    </location>
</feature>
<evidence type="ECO:0000256" key="4">
    <source>
        <dbReference type="ARBA" id="ARBA00004556"/>
    </source>
</evidence>
<evidence type="ECO:0000256" key="7">
    <source>
        <dbReference type="ARBA" id="ARBA00022448"/>
    </source>
</evidence>
<dbReference type="Proteomes" id="UP000095284">
    <property type="component" value="Unplaced"/>
</dbReference>
<name>A0A1I7S732_BURXY</name>
<evidence type="ECO:0000256" key="2">
    <source>
        <dbReference type="ARBA" id="ARBA00004279"/>
    </source>
</evidence>
<sequence length="437" mass="48519">MPKNWLIFPTKGTGIRNDKKRSRSPHSEESEHPMESTKDVADASNVSSVATEVNIVAPAETETDNSIVEGDIKNGNKTPPIATDEGAESKNESVTPSVVDTTENAKNEEEIEINEKIELIADTKKLDDAESKELDDAIKDAAPEEPAVNNENKLSEDPVKPEETKEGDELDDDEVKTNPAYIPKGGLFYMHDTRSSGENEQTTGDNTKKTRADGKWTHDLYNEKRQTPKSSRELENVYGFDIRSDEKSQTPGASQSVRKDPPSKKEADGVPRSKPGQFKRQSIARREEKGPERQTRPRGPRTFKRSALQNRKSHGEGNPDCGHDTIGKQFSRLTVTNSVTKDIDDGETNGLNRNYHQPDIRKRSLRHAPAPALPVGLVPVSVTLAGPSLGHAPAVQNSFNARPRQPTDAVYFDPKTHVQRPPPQPRERRRLQFVPPQ</sequence>
<dbReference type="InterPro" id="IPR028544">
    <property type="entry name" value="CASC3"/>
</dbReference>
<dbReference type="GO" id="GO:0030425">
    <property type="term" value="C:dendrite"/>
    <property type="evidence" value="ECO:0007669"/>
    <property type="project" value="UniProtKB-SubCell"/>
</dbReference>
<feature type="compositionally biased region" description="Basic and acidic residues" evidence="18">
    <location>
        <begin position="25"/>
        <end position="41"/>
    </location>
</feature>
<feature type="compositionally biased region" description="Basic and acidic residues" evidence="18">
    <location>
        <begin position="284"/>
        <end position="295"/>
    </location>
</feature>
<keyword evidence="17" id="KW-0966">Cell projection</keyword>
<keyword evidence="7" id="KW-0813">Transport</keyword>
<keyword evidence="15" id="KW-0508">mRNA splicing</keyword>
<keyword evidence="14" id="KW-0866">Nonsense-mediated mRNA decay</keyword>
<keyword evidence="12" id="KW-0810">Translation regulation</keyword>
<dbReference type="PANTHER" id="PTHR13434">
    <property type="entry name" value="PROTEIN CASC3"/>
    <property type="match status" value="1"/>
</dbReference>
<keyword evidence="8" id="KW-0963">Cytoplasm</keyword>
<dbReference type="GO" id="GO:0051028">
    <property type="term" value="P:mRNA transport"/>
    <property type="evidence" value="ECO:0007669"/>
    <property type="project" value="UniProtKB-KW"/>
</dbReference>
<evidence type="ECO:0000256" key="9">
    <source>
        <dbReference type="ARBA" id="ARBA00022664"/>
    </source>
</evidence>
<evidence type="ECO:0000256" key="5">
    <source>
        <dbReference type="ARBA" id="ARBA00009548"/>
    </source>
</evidence>
<feature type="region of interest" description="Disordered" evidence="18">
    <location>
        <begin position="385"/>
        <end position="437"/>
    </location>
</feature>
<evidence type="ECO:0000313" key="21">
    <source>
        <dbReference type="WBParaSite" id="BXY_0882100.1"/>
    </source>
</evidence>
<dbReference type="SMART" id="SM01044">
    <property type="entry name" value="Btz"/>
    <property type="match status" value="1"/>
</dbReference>
<feature type="compositionally biased region" description="Basic and acidic residues" evidence="18">
    <location>
        <begin position="153"/>
        <end position="164"/>
    </location>
</feature>
<evidence type="ECO:0000259" key="19">
    <source>
        <dbReference type="SMART" id="SM01044"/>
    </source>
</evidence>
<dbReference type="AlphaFoldDB" id="A0A1I7S732"/>
<feature type="compositionally biased region" description="Acidic residues" evidence="18">
    <location>
        <begin position="165"/>
        <end position="174"/>
    </location>
</feature>
<evidence type="ECO:0000256" key="14">
    <source>
        <dbReference type="ARBA" id="ARBA00023161"/>
    </source>
</evidence>
<keyword evidence="13" id="KW-0694">RNA-binding</keyword>
<evidence type="ECO:0000256" key="13">
    <source>
        <dbReference type="ARBA" id="ARBA00022884"/>
    </source>
</evidence>
<comment type="subcellular location">
    <subcellularLocation>
        <location evidence="2">Cell projection</location>
        <location evidence="2">Dendrite</location>
    </subcellularLocation>
    <subcellularLocation>
        <location evidence="1">Cytoplasm</location>
        <location evidence="1">Stress granule</location>
    </subcellularLocation>
    <subcellularLocation>
        <location evidence="4">Cytoplasm</location>
        <location evidence="4">Perinuclear region</location>
    </subcellularLocation>
    <subcellularLocation>
        <location evidence="3">Nucleus speckle</location>
    </subcellularLocation>
</comment>
<dbReference type="GO" id="GO:0048471">
    <property type="term" value="C:perinuclear region of cytoplasm"/>
    <property type="evidence" value="ECO:0007669"/>
    <property type="project" value="UniProtKB-SubCell"/>
</dbReference>
<dbReference type="PANTHER" id="PTHR13434:SF0">
    <property type="entry name" value="PROTEIN CASC3"/>
    <property type="match status" value="1"/>
</dbReference>
<feature type="compositionally biased region" description="Polar residues" evidence="18">
    <location>
        <begin position="92"/>
        <end position="102"/>
    </location>
</feature>
<dbReference type="GO" id="GO:0010494">
    <property type="term" value="C:cytoplasmic stress granule"/>
    <property type="evidence" value="ECO:0007669"/>
    <property type="project" value="UniProtKB-SubCell"/>
</dbReference>
<protein>
    <recommendedName>
        <fullName evidence="6">Protein CASC3</fullName>
    </recommendedName>
</protein>
<dbReference type="eggNOG" id="KOG4264">
    <property type="taxonomic scope" value="Eukaryota"/>
</dbReference>
<keyword evidence="11" id="KW-0509">mRNA transport</keyword>
<evidence type="ECO:0000256" key="12">
    <source>
        <dbReference type="ARBA" id="ARBA00022845"/>
    </source>
</evidence>
<reference evidence="21" key="1">
    <citation type="submission" date="2016-11" db="UniProtKB">
        <authorList>
            <consortium name="WormBaseParasite"/>
        </authorList>
    </citation>
    <scope>IDENTIFICATION</scope>
</reference>
<dbReference type="GO" id="GO:0005681">
    <property type="term" value="C:spliceosomal complex"/>
    <property type="evidence" value="ECO:0007669"/>
    <property type="project" value="UniProtKB-KW"/>
</dbReference>
<dbReference type="GO" id="GO:0006397">
    <property type="term" value="P:mRNA processing"/>
    <property type="evidence" value="ECO:0007669"/>
    <property type="project" value="UniProtKB-KW"/>
</dbReference>
<accession>A0A1I7S732</accession>